<dbReference type="InterPro" id="IPR036412">
    <property type="entry name" value="HAD-like_sf"/>
</dbReference>
<keyword evidence="1" id="KW-0378">Hydrolase</keyword>
<dbReference type="NCBIfam" id="TIGR01549">
    <property type="entry name" value="HAD-SF-IA-v1"/>
    <property type="match status" value="1"/>
</dbReference>
<dbReference type="InterPro" id="IPR023214">
    <property type="entry name" value="HAD_sf"/>
</dbReference>
<organism evidence="1 2">
    <name type="scientific">Splendidivirga corallicola</name>
    <dbReference type="NCBI Taxonomy" id="3051826"/>
    <lineage>
        <taxon>Bacteria</taxon>
        <taxon>Pseudomonadati</taxon>
        <taxon>Bacteroidota</taxon>
        <taxon>Cytophagia</taxon>
        <taxon>Cytophagales</taxon>
        <taxon>Splendidivirgaceae</taxon>
        <taxon>Splendidivirga</taxon>
    </lineage>
</organism>
<reference evidence="1" key="1">
    <citation type="submission" date="2023-06" db="EMBL/GenBank/DDBJ databases">
        <title>Genomic of Parafulvivirga corallium.</title>
        <authorList>
            <person name="Wang G."/>
        </authorList>
    </citation>
    <scope>NUCLEOTIDE SEQUENCE</scope>
    <source>
        <strain evidence="1">BMA10</strain>
    </source>
</reference>
<gene>
    <name evidence="1" type="ORF">QQ008_25540</name>
</gene>
<dbReference type="Gene3D" id="1.10.150.240">
    <property type="entry name" value="Putative phosphatase, domain 2"/>
    <property type="match status" value="1"/>
</dbReference>
<dbReference type="PANTHER" id="PTHR43434">
    <property type="entry name" value="PHOSPHOGLYCOLATE PHOSPHATASE"/>
    <property type="match status" value="1"/>
</dbReference>
<comment type="caution">
    <text evidence="1">The sequence shown here is derived from an EMBL/GenBank/DDBJ whole genome shotgun (WGS) entry which is preliminary data.</text>
</comment>
<evidence type="ECO:0000313" key="1">
    <source>
        <dbReference type="EMBL" id="MDN5204779.1"/>
    </source>
</evidence>
<dbReference type="SUPFAM" id="SSF56784">
    <property type="entry name" value="HAD-like"/>
    <property type="match status" value="1"/>
</dbReference>
<dbReference type="EMBL" id="JAUJEA010000013">
    <property type="protein sequence ID" value="MDN5204779.1"/>
    <property type="molecule type" value="Genomic_DNA"/>
</dbReference>
<sequence length="212" mass="24683">MMNKDKVIIFDFDGTLADTMLLGWEISNRLSHKFGYREVKREELADFRGKSTQDVIKGVGISLIKLPLVAQQFKKELNKEILNLKLFNDIDVMIKTLYETKYILGILTSNSRGNVNKFLENHDLEEFFEFVHSGNNIFGKHTSIRNILKKHNLRDKEVILVGDETRDIEAARKCKLKIISVTWGFHLKEILEKYQPDFLVDEPLDIIKVLED</sequence>
<evidence type="ECO:0000313" key="2">
    <source>
        <dbReference type="Proteomes" id="UP001172082"/>
    </source>
</evidence>
<dbReference type="InterPro" id="IPR050155">
    <property type="entry name" value="HAD-like_hydrolase_sf"/>
</dbReference>
<dbReference type="Proteomes" id="UP001172082">
    <property type="component" value="Unassembled WGS sequence"/>
</dbReference>
<dbReference type="SFLD" id="SFLDG01129">
    <property type="entry name" value="C1.5:_HAD__Beta-PGM__Phosphata"/>
    <property type="match status" value="1"/>
</dbReference>
<proteinExistence type="predicted"/>
<dbReference type="PANTHER" id="PTHR43434:SF13">
    <property type="entry name" value="PHOSPHOGLYCOLATE PHOSPHATASE"/>
    <property type="match status" value="1"/>
</dbReference>
<dbReference type="InterPro" id="IPR041492">
    <property type="entry name" value="HAD_2"/>
</dbReference>
<dbReference type="SFLD" id="SFLDS00003">
    <property type="entry name" value="Haloacid_Dehalogenase"/>
    <property type="match status" value="1"/>
</dbReference>
<dbReference type="InterPro" id="IPR023198">
    <property type="entry name" value="PGP-like_dom2"/>
</dbReference>
<keyword evidence="2" id="KW-1185">Reference proteome</keyword>
<name>A0ABT8KX84_9BACT</name>
<dbReference type="Pfam" id="PF13419">
    <property type="entry name" value="HAD_2"/>
    <property type="match status" value="1"/>
</dbReference>
<dbReference type="RefSeq" id="WP_346754803.1">
    <property type="nucleotide sequence ID" value="NZ_JAUJEA010000013.1"/>
</dbReference>
<dbReference type="Gene3D" id="3.40.50.1000">
    <property type="entry name" value="HAD superfamily/HAD-like"/>
    <property type="match status" value="1"/>
</dbReference>
<dbReference type="InterPro" id="IPR006439">
    <property type="entry name" value="HAD-SF_hydro_IA"/>
</dbReference>
<protein>
    <submittedName>
        <fullName evidence="1">HAD-IA family hydrolase</fullName>
    </submittedName>
</protein>
<dbReference type="GO" id="GO:0016787">
    <property type="term" value="F:hydrolase activity"/>
    <property type="evidence" value="ECO:0007669"/>
    <property type="project" value="UniProtKB-KW"/>
</dbReference>
<accession>A0ABT8KX84</accession>